<keyword evidence="5" id="KW-1185">Reference proteome</keyword>
<dbReference type="InterPro" id="IPR019734">
    <property type="entry name" value="TPR_rpt"/>
</dbReference>
<feature type="region of interest" description="Disordered" evidence="3">
    <location>
        <begin position="613"/>
        <end position="698"/>
    </location>
</feature>
<dbReference type="SUPFAM" id="SSF48452">
    <property type="entry name" value="TPR-like"/>
    <property type="match status" value="1"/>
</dbReference>
<feature type="compositionally biased region" description="Acidic residues" evidence="3">
    <location>
        <begin position="123"/>
        <end position="146"/>
    </location>
</feature>
<organism evidence="4 5">
    <name type="scientific">Syncephalis pseudoplumigaleata</name>
    <dbReference type="NCBI Taxonomy" id="1712513"/>
    <lineage>
        <taxon>Eukaryota</taxon>
        <taxon>Fungi</taxon>
        <taxon>Fungi incertae sedis</taxon>
        <taxon>Zoopagomycota</taxon>
        <taxon>Zoopagomycotina</taxon>
        <taxon>Zoopagomycetes</taxon>
        <taxon>Zoopagales</taxon>
        <taxon>Piptocephalidaceae</taxon>
        <taxon>Syncephalis</taxon>
    </lineage>
</organism>
<dbReference type="OrthoDB" id="9991317at2759"/>
<dbReference type="InterPro" id="IPR011990">
    <property type="entry name" value="TPR-like_helical_dom_sf"/>
</dbReference>
<accession>A0A4P9Z1Q3</accession>
<proteinExistence type="predicted"/>
<name>A0A4P9Z1Q3_9FUNG</name>
<dbReference type="InterPro" id="IPR039340">
    <property type="entry name" value="Tfc4/TFIIIC-102/Sfc4"/>
</dbReference>
<feature type="repeat" description="TPR" evidence="1">
    <location>
        <begin position="344"/>
        <end position="377"/>
    </location>
</feature>
<dbReference type="Proteomes" id="UP000278143">
    <property type="component" value="Unassembled WGS sequence"/>
</dbReference>
<evidence type="ECO:0000256" key="3">
    <source>
        <dbReference type="SAM" id="MobiDB-lite"/>
    </source>
</evidence>
<dbReference type="PANTHER" id="PTHR23082">
    <property type="entry name" value="TRANSCRIPTION INITIATION FACTOR IIIC TFIIIC , POLYPEPTIDE 3-RELATED"/>
    <property type="match status" value="1"/>
</dbReference>
<gene>
    <name evidence="4" type="ORF">SYNPS1DRAFT_28006</name>
</gene>
<protein>
    <submittedName>
        <fullName evidence="4">Uncharacterized protein</fullName>
    </submittedName>
</protein>
<feature type="compositionally biased region" description="Acidic residues" evidence="3">
    <location>
        <begin position="35"/>
        <end position="44"/>
    </location>
</feature>
<feature type="compositionally biased region" description="Polar residues" evidence="3">
    <location>
        <begin position="617"/>
        <end position="628"/>
    </location>
</feature>
<sequence>MSEKAATDGYFLSLLAGDTSTLPPGLDLETRPAREDDDNDDEGDTPMLDVTDYNYVSAVETSYEAQQWSMPDMPPSGRGGVAIRASAAIADVGLDMDRFDQTDYEEILPTDAEYGGEAYASASEEDEEEEEEEEEMLDTVAEESGDDAAMAHRRRGKHESTALEEDDEFAQYMEDAQQAAMEIQKEGGQLGKSIQLDLQQDFEEDMAEFHNNLRDASGIGRRRARHVRQPGTKRKATPMPLQVKNLLQYANSLYVQEREVEAVPYLTEAIRLAPQVEHSWLLLALIKENQGEEERAFVLRFCAAQNARDPDLWCWVAEQLRKRGNSANAANCYTKALALQPKDIGILHLRCEAYMEAGRFQRAIEGYETILRLQPEDEVAIHHLLRFYVERGRSHDAILLYERLMEETLPAEGPVDPPLFRWEQANFLAELYMEIGDYERALLVIKRSARRLQLRGTQMVWETRTDDAEYTEHPLPIDLRVKLGVCRLALGEVEVAKMHFAYLNELPIPSHQELYHQMAEAYMEAELIHEAVEVYTAIARNISRDMQSRIHLGRCYQMLDNNEAAAEVLVEVANAMPKNRQVREELAKLYEALGEQELAVLYLSQVNTLRFGERASRGQSKRTGTGARTSGEENDEMDGDSEVDDPSYRYAASSSASEEEEEEEEEEGEEEEEYDEARQLLRRPRRHQGKKAYGKSRKLKDLDMFSTKKLRDNRIKLRRRQERMEARMAREKEQLDITANHFHMLALLDNPSSTFSEQNQYLEIAKALYRSFAMAPTLYTRSEFRRMAGEEADEPPMLGHRGANRDVTEIYGKPTDDWLEFLMKYLFLLSKHKHWEQAHQVLRRIQQTSLFVQKEAWRTATKLMEITINLRQGEMEEAMFNARSLCRHMNLSTESIAFYNAIAPRHVDPNVAYGSSNAQKYVRRFVAAMEAQAMQLAIADPSDDNPDMLAILKPELLMLNGSLFMVGRSYHYAIGKGTLCAIALAYIHNDALGLASFIRAYRLCPMDPLISLQLGVSHIHRAMQRKTENRHAHILRGFAFLVKYAQLRGHTQETAYNLGRAFQQIGLFFLAIPQYERALRLSASIRDTSIDLQRDAAYNLHLIYMSTGSPGLAQNILRRYCTL</sequence>
<dbReference type="Pfam" id="PF14559">
    <property type="entry name" value="TPR_19"/>
    <property type="match status" value="1"/>
</dbReference>
<keyword evidence="1" id="KW-0802">TPR repeat</keyword>
<feature type="compositionally biased region" description="Acidic residues" evidence="3">
    <location>
        <begin position="632"/>
        <end position="645"/>
    </location>
</feature>
<feature type="compositionally biased region" description="Basic residues" evidence="3">
    <location>
        <begin position="680"/>
        <end position="698"/>
    </location>
</feature>
<keyword evidence="2" id="KW-0175">Coiled coil</keyword>
<feature type="compositionally biased region" description="Acidic residues" evidence="3">
    <location>
        <begin position="657"/>
        <end position="675"/>
    </location>
</feature>
<evidence type="ECO:0000256" key="2">
    <source>
        <dbReference type="SAM" id="Coils"/>
    </source>
</evidence>
<reference evidence="5" key="1">
    <citation type="journal article" date="2018" name="Nat. Microbiol.">
        <title>Leveraging single-cell genomics to expand the fungal tree of life.</title>
        <authorList>
            <person name="Ahrendt S.R."/>
            <person name="Quandt C.A."/>
            <person name="Ciobanu D."/>
            <person name="Clum A."/>
            <person name="Salamov A."/>
            <person name="Andreopoulos B."/>
            <person name="Cheng J.F."/>
            <person name="Woyke T."/>
            <person name="Pelin A."/>
            <person name="Henrissat B."/>
            <person name="Reynolds N.K."/>
            <person name="Benny G.L."/>
            <person name="Smith M.E."/>
            <person name="James T.Y."/>
            <person name="Grigoriev I.V."/>
        </authorList>
    </citation>
    <scope>NUCLEOTIDE SEQUENCE [LARGE SCALE GENOMIC DNA]</scope>
    <source>
        <strain evidence="5">Benny S71-1</strain>
    </source>
</reference>
<feature type="region of interest" description="Disordered" evidence="3">
    <location>
        <begin position="109"/>
        <end position="165"/>
    </location>
</feature>
<dbReference type="SMART" id="SM00028">
    <property type="entry name" value="TPR"/>
    <property type="match status" value="6"/>
</dbReference>
<dbReference type="AlphaFoldDB" id="A0A4P9Z1Q3"/>
<feature type="repeat" description="TPR" evidence="1">
    <location>
        <begin position="310"/>
        <end position="343"/>
    </location>
</feature>
<dbReference type="GO" id="GO:0006383">
    <property type="term" value="P:transcription by RNA polymerase III"/>
    <property type="evidence" value="ECO:0007669"/>
    <property type="project" value="InterPro"/>
</dbReference>
<evidence type="ECO:0000256" key="1">
    <source>
        <dbReference type="PROSITE-ProRule" id="PRU00339"/>
    </source>
</evidence>
<dbReference type="PROSITE" id="PS50005">
    <property type="entry name" value="TPR"/>
    <property type="match status" value="2"/>
</dbReference>
<feature type="coiled-coil region" evidence="2">
    <location>
        <begin position="707"/>
        <end position="734"/>
    </location>
</feature>
<dbReference type="GO" id="GO:0000127">
    <property type="term" value="C:transcription factor TFIIIC complex"/>
    <property type="evidence" value="ECO:0007669"/>
    <property type="project" value="TreeGrafter"/>
</dbReference>
<feature type="compositionally biased region" description="Low complexity" evidence="3">
    <location>
        <begin position="111"/>
        <end position="122"/>
    </location>
</feature>
<dbReference type="EMBL" id="KZ989460">
    <property type="protein sequence ID" value="RKP26296.1"/>
    <property type="molecule type" value="Genomic_DNA"/>
</dbReference>
<feature type="region of interest" description="Disordered" evidence="3">
    <location>
        <begin position="15"/>
        <end position="49"/>
    </location>
</feature>
<evidence type="ECO:0000313" key="4">
    <source>
        <dbReference type="EMBL" id="RKP26296.1"/>
    </source>
</evidence>
<dbReference type="Gene3D" id="1.25.40.10">
    <property type="entry name" value="Tetratricopeptide repeat domain"/>
    <property type="match status" value="3"/>
</dbReference>
<evidence type="ECO:0000313" key="5">
    <source>
        <dbReference type="Proteomes" id="UP000278143"/>
    </source>
</evidence>
<dbReference type="PANTHER" id="PTHR23082:SF0">
    <property type="entry name" value="GENERAL TRANSCRIPTION FACTOR 3C POLYPEPTIDE 3"/>
    <property type="match status" value="1"/>
</dbReference>